<dbReference type="PANTHER" id="PTHR43300:SF11">
    <property type="entry name" value="ACETYLTRANSFERASE RV3034C-RELATED"/>
    <property type="match status" value="1"/>
</dbReference>
<proteinExistence type="predicted"/>
<dbReference type="PANTHER" id="PTHR43300">
    <property type="entry name" value="ACETYLTRANSFERASE"/>
    <property type="match status" value="1"/>
</dbReference>
<dbReference type="GO" id="GO:0016746">
    <property type="term" value="F:acyltransferase activity"/>
    <property type="evidence" value="ECO:0007669"/>
    <property type="project" value="UniProtKB-KW"/>
</dbReference>
<evidence type="ECO:0000256" key="1">
    <source>
        <dbReference type="ARBA" id="ARBA00022679"/>
    </source>
</evidence>
<evidence type="ECO:0000313" key="5">
    <source>
        <dbReference type="Proteomes" id="UP000726105"/>
    </source>
</evidence>
<dbReference type="Gene3D" id="2.160.10.10">
    <property type="entry name" value="Hexapeptide repeat proteins"/>
    <property type="match status" value="1"/>
</dbReference>
<evidence type="ECO:0000256" key="2">
    <source>
        <dbReference type="ARBA" id="ARBA00022737"/>
    </source>
</evidence>
<dbReference type="CDD" id="cd04647">
    <property type="entry name" value="LbH_MAT_like"/>
    <property type="match status" value="1"/>
</dbReference>
<name>A0A935ILS8_9MICO</name>
<accession>A0A935ILS8</accession>
<organism evidence="3 5">
    <name type="scientific">Candidatus Phosphoribacter hodrii</name>
    <dbReference type="NCBI Taxonomy" id="2953743"/>
    <lineage>
        <taxon>Bacteria</taxon>
        <taxon>Bacillati</taxon>
        <taxon>Actinomycetota</taxon>
        <taxon>Actinomycetes</taxon>
        <taxon>Micrococcales</taxon>
        <taxon>Dermatophilaceae</taxon>
        <taxon>Candidatus Phosphoribacter</taxon>
    </lineage>
</organism>
<keyword evidence="2" id="KW-0677">Repeat</keyword>
<dbReference type="SUPFAM" id="SSF51161">
    <property type="entry name" value="Trimeric LpxA-like enzymes"/>
    <property type="match status" value="1"/>
</dbReference>
<sequence length="157" mass="15885">MAPRPAALPPNPWNEHAWVVGEPVVGEGTWIGAFTMIDASGGLTIGAGCDISTGAQVYTHSSAKRCVSGRRFDVVERAPVVIGDRVFIGAGAIIQMGVTIGDEAVIGAGAVVTKDVPAGAIVAGVPARVVGRVEFDSGGTPTLAYGRAMSIEGSDTP</sequence>
<dbReference type="EMBL" id="JADJIB010000006">
    <property type="protein sequence ID" value="MBK7274469.1"/>
    <property type="molecule type" value="Genomic_DNA"/>
</dbReference>
<dbReference type="InterPro" id="IPR011004">
    <property type="entry name" value="Trimer_LpxA-like_sf"/>
</dbReference>
<dbReference type="InterPro" id="IPR050179">
    <property type="entry name" value="Trans_hexapeptide_repeat"/>
</dbReference>
<dbReference type="Pfam" id="PF14602">
    <property type="entry name" value="Hexapep_2"/>
    <property type="match status" value="1"/>
</dbReference>
<gene>
    <name evidence="3" type="ORF">IPI13_15325</name>
    <name evidence="4" type="ORF">IPP00_14840</name>
</gene>
<keyword evidence="1" id="KW-0808">Transferase</keyword>
<keyword evidence="3" id="KW-0012">Acyltransferase</keyword>
<dbReference type="PROSITE" id="PS00101">
    <property type="entry name" value="HEXAPEP_TRANSFERASES"/>
    <property type="match status" value="1"/>
</dbReference>
<dbReference type="EMBL" id="JADKGK010000024">
    <property type="protein sequence ID" value="MBL0005188.1"/>
    <property type="molecule type" value="Genomic_DNA"/>
</dbReference>
<evidence type="ECO:0000313" key="4">
    <source>
        <dbReference type="EMBL" id="MBL0005188.1"/>
    </source>
</evidence>
<dbReference type="Proteomes" id="UP000886632">
    <property type="component" value="Unassembled WGS sequence"/>
</dbReference>
<dbReference type="InterPro" id="IPR018357">
    <property type="entry name" value="Hexapep_transf_CS"/>
</dbReference>
<comment type="caution">
    <text evidence="3">The sequence shown here is derived from an EMBL/GenBank/DDBJ whole genome shotgun (WGS) entry which is preliminary data.</text>
</comment>
<evidence type="ECO:0000313" key="3">
    <source>
        <dbReference type="EMBL" id="MBK7274469.1"/>
    </source>
</evidence>
<dbReference type="InterPro" id="IPR001451">
    <property type="entry name" value="Hexapep"/>
</dbReference>
<protein>
    <submittedName>
        <fullName evidence="3">Acyltransferase</fullName>
    </submittedName>
</protein>
<dbReference type="AlphaFoldDB" id="A0A935ILS8"/>
<dbReference type="Proteomes" id="UP000726105">
    <property type="component" value="Unassembled WGS sequence"/>
</dbReference>
<reference evidence="3 5" key="1">
    <citation type="submission" date="2020-10" db="EMBL/GenBank/DDBJ databases">
        <title>Connecting structure to function with the recovery of over 1000 high-quality activated sludge metagenome-assembled genomes encoding full-length rRNA genes using long-read sequencing.</title>
        <authorList>
            <person name="Singleton C.M."/>
            <person name="Petriglieri F."/>
            <person name="Kristensen J.M."/>
            <person name="Kirkegaard R.H."/>
            <person name="Michaelsen T.Y."/>
            <person name="Andersen M.H."/>
            <person name="Karst S.M."/>
            <person name="Dueholm M.S."/>
            <person name="Nielsen P.H."/>
            <person name="Albertsen M."/>
        </authorList>
    </citation>
    <scope>NUCLEOTIDE SEQUENCE [LARGE SCALE GENOMIC DNA]</scope>
    <source>
        <strain evidence="3">Ega_18-Q3-R5-49_MAXAC.001</strain>
        <strain evidence="4">Ribe_18-Q3-R11-54_MAXAC.001</strain>
    </source>
</reference>